<dbReference type="GeneTree" id="ENSGT00940000164914"/>
<dbReference type="Ensembl" id="ENSCCRT00000187722.1">
    <property type="protein sequence ID" value="ENSCCRP00000169394.1"/>
    <property type="gene ID" value="ENSCCRG00000059328.1"/>
</dbReference>
<evidence type="ECO:0000313" key="2">
    <source>
        <dbReference type="Ensembl" id="ENSCCRP00000169394.1"/>
    </source>
</evidence>
<reference evidence="2" key="1">
    <citation type="submission" date="2025-08" db="UniProtKB">
        <authorList>
            <consortium name="Ensembl"/>
        </authorList>
    </citation>
    <scope>IDENTIFICATION</scope>
</reference>
<organism evidence="2 3">
    <name type="scientific">Cyprinus carpio carpio</name>
    <dbReference type="NCBI Taxonomy" id="630221"/>
    <lineage>
        <taxon>Eukaryota</taxon>
        <taxon>Metazoa</taxon>
        <taxon>Chordata</taxon>
        <taxon>Craniata</taxon>
        <taxon>Vertebrata</taxon>
        <taxon>Euteleostomi</taxon>
        <taxon>Actinopterygii</taxon>
        <taxon>Neopterygii</taxon>
        <taxon>Teleostei</taxon>
        <taxon>Ostariophysi</taxon>
        <taxon>Cypriniformes</taxon>
        <taxon>Cyprinidae</taxon>
        <taxon>Cyprininae</taxon>
        <taxon>Cyprinus</taxon>
    </lineage>
</organism>
<dbReference type="SUPFAM" id="SSF53098">
    <property type="entry name" value="Ribonuclease H-like"/>
    <property type="match status" value="1"/>
</dbReference>
<sequence length="424" mass="47957">MINFICESLHPFSLVEQPAFKELLLTLNPQCKVISRPTLRTRIDEAANQLKKTLLSHLSKVSYVATTTDCWTAHQQSYIGVTAHWIDEETLERRSAALACQRLKGSHTFDVLAATLDDIHCQYRMRGKVVKTTTDSGSNFIKAFSVFGEQSQTEEAESESDQDSSEEPKADYLDTFSILEQDSGLEYQLPPHQRCACHLLNLVATTDAALAEKNNDTYKRLSHAAFGKCQAMWNKSGRSYMAAEIVEDKCKLQLIRPNKTRWNSTYMAVERIIRIIQENGEDAIRNVCEEFKVKMLSPAEIVFLTECCTVMKPVVKALNILQSETNTHMGWLLPVIFQLQTKFSRLETSSKMCLPLIRAVQDGVQKRFGGMMQDPELIAASILLPKFKNTWTERGEIIEAGLVYVRQHLDQMAEAAVEQVGQHS</sequence>
<evidence type="ECO:0000256" key="1">
    <source>
        <dbReference type="SAM" id="MobiDB-lite"/>
    </source>
</evidence>
<dbReference type="InterPro" id="IPR012337">
    <property type="entry name" value="RNaseH-like_sf"/>
</dbReference>
<keyword evidence="3" id="KW-1185">Reference proteome</keyword>
<dbReference type="SUPFAM" id="SSF140996">
    <property type="entry name" value="Hermes dimerisation domain"/>
    <property type="match status" value="1"/>
</dbReference>
<evidence type="ECO:0000313" key="3">
    <source>
        <dbReference type="Proteomes" id="UP001108240"/>
    </source>
</evidence>
<name>A0A9J8CHL9_CYPCA</name>
<dbReference type="OMA" id="FLTECCT"/>
<proteinExistence type="predicted"/>
<dbReference type="Proteomes" id="UP001108240">
    <property type="component" value="Unplaced"/>
</dbReference>
<feature type="compositionally biased region" description="Acidic residues" evidence="1">
    <location>
        <begin position="152"/>
        <end position="165"/>
    </location>
</feature>
<dbReference type="AlphaFoldDB" id="A0A9J8CHL9"/>
<accession>A0A9J8CHL9</accession>
<protein>
    <recommendedName>
        <fullName evidence="4">Transposase</fullName>
    </recommendedName>
</protein>
<evidence type="ECO:0008006" key="4">
    <source>
        <dbReference type="Google" id="ProtNLM"/>
    </source>
</evidence>
<feature type="region of interest" description="Disordered" evidence="1">
    <location>
        <begin position="149"/>
        <end position="168"/>
    </location>
</feature>
<dbReference type="PANTHER" id="PTHR47501">
    <property type="entry name" value="TRANSPOSASE-RELATED"/>
    <property type="match status" value="1"/>
</dbReference>
<dbReference type="PANTHER" id="PTHR47501:SF5">
    <property type="entry name" value="HAT C-TERMINAL DIMERISATION DOMAIN-CONTAINING PROTEIN"/>
    <property type="match status" value="1"/>
</dbReference>
<reference evidence="2" key="2">
    <citation type="submission" date="2025-09" db="UniProtKB">
        <authorList>
            <consortium name="Ensembl"/>
        </authorList>
    </citation>
    <scope>IDENTIFICATION</scope>
</reference>